<proteinExistence type="predicted"/>
<comment type="caution">
    <text evidence="2">The sequence shown here is derived from an EMBL/GenBank/DDBJ whole genome shotgun (WGS) entry which is preliminary data.</text>
</comment>
<gene>
    <name evidence="2" type="ORF">B0T22DRAFT_445356</name>
</gene>
<keyword evidence="3" id="KW-1185">Reference proteome</keyword>
<dbReference type="Proteomes" id="UP001270362">
    <property type="component" value="Unassembled WGS sequence"/>
</dbReference>
<feature type="region of interest" description="Disordered" evidence="1">
    <location>
        <begin position="41"/>
        <end position="66"/>
    </location>
</feature>
<organism evidence="2 3">
    <name type="scientific">Podospora appendiculata</name>
    <dbReference type="NCBI Taxonomy" id="314037"/>
    <lineage>
        <taxon>Eukaryota</taxon>
        <taxon>Fungi</taxon>
        <taxon>Dikarya</taxon>
        <taxon>Ascomycota</taxon>
        <taxon>Pezizomycotina</taxon>
        <taxon>Sordariomycetes</taxon>
        <taxon>Sordariomycetidae</taxon>
        <taxon>Sordariales</taxon>
        <taxon>Podosporaceae</taxon>
        <taxon>Podospora</taxon>
    </lineage>
</organism>
<reference evidence="2" key="2">
    <citation type="submission" date="2023-06" db="EMBL/GenBank/DDBJ databases">
        <authorList>
            <consortium name="Lawrence Berkeley National Laboratory"/>
            <person name="Haridas S."/>
            <person name="Hensen N."/>
            <person name="Bonometti L."/>
            <person name="Westerberg I."/>
            <person name="Brannstrom I.O."/>
            <person name="Guillou S."/>
            <person name="Cros-Aarteil S."/>
            <person name="Calhoun S."/>
            <person name="Kuo A."/>
            <person name="Mondo S."/>
            <person name="Pangilinan J."/>
            <person name="Riley R."/>
            <person name="Labutti K."/>
            <person name="Andreopoulos B."/>
            <person name="Lipzen A."/>
            <person name="Chen C."/>
            <person name="Yanf M."/>
            <person name="Daum C."/>
            <person name="Ng V."/>
            <person name="Clum A."/>
            <person name="Steindorff A."/>
            <person name="Ohm R."/>
            <person name="Martin F."/>
            <person name="Silar P."/>
            <person name="Natvig D."/>
            <person name="Lalanne C."/>
            <person name="Gautier V."/>
            <person name="Ament-Velasquez S.L."/>
            <person name="Kruys A."/>
            <person name="Hutchinson M.I."/>
            <person name="Powell A.J."/>
            <person name="Barry K."/>
            <person name="Miller A.N."/>
            <person name="Grigoriev I.V."/>
            <person name="Debuchy R."/>
            <person name="Gladieux P."/>
            <person name="Thoren M.H."/>
            <person name="Johannesson H."/>
        </authorList>
    </citation>
    <scope>NUCLEOTIDE SEQUENCE</scope>
    <source>
        <strain evidence="2">CBS 314.62</strain>
    </source>
</reference>
<feature type="compositionally biased region" description="Basic and acidic residues" evidence="1">
    <location>
        <begin position="113"/>
        <end position="123"/>
    </location>
</feature>
<feature type="region of interest" description="Disordered" evidence="1">
    <location>
        <begin position="88"/>
        <end position="123"/>
    </location>
</feature>
<reference evidence="2" key="1">
    <citation type="journal article" date="2023" name="Mol. Phylogenet. Evol.">
        <title>Genome-scale phylogeny and comparative genomics of the fungal order Sordariales.</title>
        <authorList>
            <person name="Hensen N."/>
            <person name="Bonometti L."/>
            <person name="Westerberg I."/>
            <person name="Brannstrom I.O."/>
            <person name="Guillou S."/>
            <person name="Cros-Aarteil S."/>
            <person name="Calhoun S."/>
            <person name="Haridas S."/>
            <person name="Kuo A."/>
            <person name="Mondo S."/>
            <person name="Pangilinan J."/>
            <person name="Riley R."/>
            <person name="LaButti K."/>
            <person name="Andreopoulos B."/>
            <person name="Lipzen A."/>
            <person name="Chen C."/>
            <person name="Yan M."/>
            <person name="Daum C."/>
            <person name="Ng V."/>
            <person name="Clum A."/>
            <person name="Steindorff A."/>
            <person name="Ohm R.A."/>
            <person name="Martin F."/>
            <person name="Silar P."/>
            <person name="Natvig D.O."/>
            <person name="Lalanne C."/>
            <person name="Gautier V."/>
            <person name="Ament-Velasquez S.L."/>
            <person name="Kruys A."/>
            <person name="Hutchinson M.I."/>
            <person name="Powell A.J."/>
            <person name="Barry K."/>
            <person name="Miller A.N."/>
            <person name="Grigoriev I.V."/>
            <person name="Debuchy R."/>
            <person name="Gladieux P."/>
            <person name="Hiltunen Thoren M."/>
            <person name="Johannesson H."/>
        </authorList>
    </citation>
    <scope>NUCLEOTIDE SEQUENCE</scope>
    <source>
        <strain evidence="2">CBS 314.62</strain>
    </source>
</reference>
<dbReference type="EMBL" id="JAULSO010000006">
    <property type="protein sequence ID" value="KAK3681752.1"/>
    <property type="molecule type" value="Genomic_DNA"/>
</dbReference>
<dbReference type="AlphaFoldDB" id="A0AAE0X044"/>
<evidence type="ECO:0000256" key="1">
    <source>
        <dbReference type="SAM" id="MobiDB-lite"/>
    </source>
</evidence>
<sequence>MPGQRSAASVPLTKKQHAFMESYLAGSSVVDCSITSLGPQWTLSHGEGRATPTSSRNADTFHVGSRRHSGTGIYETCVMIRPKGNAKPVEGTQVFWGTTAPTGPEVLSKHKKTWEERKNNNKE</sequence>
<name>A0AAE0X044_9PEZI</name>
<protein>
    <submittedName>
        <fullName evidence="2">Uncharacterized protein</fullName>
    </submittedName>
</protein>
<evidence type="ECO:0000313" key="3">
    <source>
        <dbReference type="Proteomes" id="UP001270362"/>
    </source>
</evidence>
<evidence type="ECO:0000313" key="2">
    <source>
        <dbReference type="EMBL" id="KAK3681752.1"/>
    </source>
</evidence>
<accession>A0AAE0X044</accession>